<protein>
    <recommendedName>
        <fullName evidence="4">Outer membrane lipoprotein carrier protein LolA</fullName>
    </recommendedName>
</protein>
<feature type="signal peptide" evidence="1">
    <location>
        <begin position="1"/>
        <end position="19"/>
    </location>
</feature>
<feature type="chain" id="PRO_5012950332" description="Outer membrane lipoprotein carrier protein LolA" evidence="1">
    <location>
        <begin position="20"/>
        <end position="186"/>
    </location>
</feature>
<accession>A0A1K2HD38</accession>
<evidence type="ECO:0008006" key="4">
    <source>
        <dbReference type="Google" id="ProtNLM"/>
    </source>
</evidence>
<reference evidence="2 3" key="1">
    <citation type="submission" date="2016-11" db="EMBL/GenBank/DDBJ databases">
        <authorList>
            <person name="Jaros S."/>
            <person name="Januszkiewicz K."/>
            <person name="Wedrychowicz H."/>
        </authorList>
    </citation>
    <scope>NUCLEOTIDE SEQUENCE [LARGE SCALE GENOMIC DNA]</scope>
    <source>
        <strain evidence="2 3">DSM 18899</strain>
    </source>
</reference>
<dbReference type="STRING" id="1121279.SAMN02745887_01383"/>
<evidence type="ECO:0000313" key="2">
    <source>
        <dbReference type="EMBL" id="SFZ74744.1"/>
    </source>
</evidence>
<dbReference type="OrthoDB" id="1524207at2"/>
<evidence type="ECO:0000256" key="1">
    <source>
        <dbReference type="SAM" id="SignalP"/>
    </source>
</evidence>
<organism evidence="2 3">
    <name type="scientific">Chitinimonas taiwanensis DSM 18899</name>
    <dbReference type="NCBI Taxonomy" id="1121279"/>
    <lineage>
        <taxon>Bacteria</taxon>
        <taxon>Pseudomonadati</taxon>
        <taxon>Pseudomonadota</taxon>
        <taxon>Betaproteobacteria</taxon>
        <taxon>Neisseriales</taxon>
        <taxon>Chitinibacteraceae</taxon>
        <taxon>Chitinimonas</taxon>
    </lineage>
</organism>
<evidence type="ECO:0000313" key="3">
    <source>
        <dbReference type="Proteomes" id="UP000186513"/>
    </source>
</evidence>
<dbReference type="AlphaFoldDB" id="A0A1K2HD38"/>
<keyword evidence="1" id="KW-0732">Signal</keyword>
<dbReference type="RefSeq" id="WP_072427904.1">
    <property type="nucleotide sequence ID" value="NZ_FPKR01000004.1"/>
</dbReference>
<keyword evidence="3" id="KW-1185">Reference proteome</keyword>
<sequence>MKPMLSGLCAALLALPALAATPAEQFMQQLASLCGQAFEGKLVEGNPSDARFRSETLTMQVRECSAQEIRVPFHVGTDRSRTWVFTPTASGLRLKHDHRHEDGSEDKLTQYGGDSVEAGTATLQSFPADAHTKALIPAAADNIWRVELIPGQRFSYQLQREQRRFRVDFDLSRPVAAPPAPWGAKS</sequence>
<gene>
    <name evidence="2" type="ORF">SAMN02745887_01383</name>
</gene>
<name>A0A1K2HD38_9NEIS</name>
<dbReference type="EMBL" id="FPKR01000004">
    <property type="protein sequence ID" value="SFZ74744.1"/>
    <property type="molecule type" value="Genomic_DNA"/>
</dbReference>
<dbReference type="Proteomes" id="UP000186513">
    <property type="component" value="Unassembled WGS sequence"/>
</dbReference>
<proteinExistence type="predicted"/>